<dbReference type="PANTHER" id="PTHR43114">
    <property type="entry name" value="ADENINE DEAMINASE"/>
    <property type="match status" value="1"/>
</dbReference>
<gene>
    <name evidence="7" type="ORF">SAMN05192568_102630</name>
</gene>
<proteinExistence type="inferred from homology"/>
<dbReference type="GO" id="GO:0016814">
    <property type="term" value="F:hydrolase activity, acting on carbon-nitrogen (but not peptide) bonds, in cyclic amidines"/>
    <property type="evidence" value="ECO:0007669"/>
    <property type="project" value="UniProtKB-ARBA"/>
</dbReference>
<evidence type="ECO:0000256" key="3">
    <source>
        <dbReference type="ARBA" id="ARBA00022723"/>
    </source>
</evidence>
<dbReference type="GO" id="GO:0019239">
    <property type="term" value="F:deaminase activity"/>
    <property type="evidence" value="ECO:0007669"/>
    <property type="project" value="InterPro"/>
</dbReference>
<dbReference type="InterPro" id="IPR006330">
    <property type="entry name" value="Ado/ade_deaminase"/>
</dbReference>
<dbReference type="PANTHER" id="PTHR43114:SF6">
    <property type="entry name" value="ADENINE DEAMINASE"/>
    <property type="match status" value="1"/>
</dbReference>
<dbReference type="Proteomes" id="UP000199048">
    <property type="component" value="Unassembled WGS sequence"/>
</dbReference>
<protein>
    <submittedName>
        <fullName evidence="7">Adenosine deaminase</fullName>
    </submittedName>
</protein>
<accession>A0A1I4PSF4</accession>
<dbReference type="NCBIfam" id="TIGR01430">
    <property type="entry name" value="aden_deam"/>
    <property type="match status" value="1"/>
</dbReference>
<dbReference type="InterPro" id="IPR032466">
    <property type="entry name" value="Metal_Hydrolase"/>
</dbReference>
<keyword evidence="5" id="KW-0862">Zinc</keyword>
<dbReference type="PROSITE" id="PS00485">
    <property type="entry name" value="A_DEAMINASE"/>
    <property type="match status" value="1"/>
</dbReference>
<comment type="cofactor">
    <cofactor evidence="1">
        <name>Zn(2+)</name>
        <dbReference type="ChEBI" id="CHEBI:29105"/>
    </cofactor>
</comment>
<dbReference type="OrthoDB" id="105475at2"/>
<dbReference type="Gene3D" id="3.20.20.140">
    <property type="entry name" value="Metal-dependent hydrolases"/>
    <property type="match status" value="1"/>
</dbReference>
<keyword evidence="4" id="KW-0378">Hydrolase</keyword>
<dbReference type="GO" id="GO:0009168">
    <property type="term" value="P:purine ribonucleoside monophosphate biosynthetic process"/>
    <property type="evidence" value="ECO:0007669"/>
    <property type="project" value="InterPro"/>
</dbReference>
<evidence type="ECO:0000259" key="6">
    <source>
        <dbReference type="Pfam" id="PF00962"/>
    </source>
</evidence>
<evidence type="ECO:0000256" key="1">
    <source>
        <dbReference type="ARBA" id="ARBA00001947"/>
    </source>
</evidence>
<dbReference type="STRING" id="582667.SAMN05192568_102630"/>
<evidence type="ECO:0000313" key="8">
    <source>
        <dbReference type="Proteomes" id="UP000199048"/>
    </source>
</evidence>
<comment type="similarity">
    <text evidence="2">Belongs to the metallo-dependent hydrolases superfamily. Adenosine and AMP deaminases family.</text>
</comment>
<dbReference type="EMBL" id="FOTK01000026">
    <property type="protein sequence ID" value="SFM30654.1"/>
    <property type="molecule type" value="Genomic_DNA"/>
</dbReference>
<dbReference type="InterPro" id="IPR006650">
    <property type="entry name" value="A/AMP_deam_AS"/>
</dbReference>
<organism evidence="7 8">
    <name type="scientific">Methylobacterium pseudosasicola</name>
    <dbReference type="NCBI Taxonomy" id="582667"/>
    <lineage>
        <taxon>Bacteria</taxon>
        <taxon>Pseudomonadati</taxon>
        <taxon>Pseudomonadota</taxon>
        <taxon>Alphaproteobacteria</taxon>
        <taxon>Hyphomicrobiales</taxon>
        <taxon>Methylobacteriaceae</taxon>
        <taxon>Methylobacterium</taxon>
    </lineage>
</organism>
<evidence type="ECO:0000256" key="5">
    <source>
        <dbReference type="ARBA" id="ARBA00022833"/>
    </source>
</evidence>
<dbReference type="SUPFAM" id="SSF51556">
    <property type="entry name" value="Metallo-dependent hydrolases"/>
    <property type="match status" value="1"/>
</dbReference>
<keyword evidence="8" id="KW-1185">Reference proteome</keyword>
<evidence type="ECO:0000313" key="7">
    <source>
        <dbReference type="EMBL" id="SFM30654.1"/>
    </source>
</evidence>
<dbReference type="InterPro" id="IPR001365">
    <property type="entry name" value="A_deaminase_dom"/>
</dbReference>
<dbReference type="AlphaFoldDB" id="A0A1I4PSF4"/>
<name>A0A1I4PSF4_9HYPH</name>
<sequence length="332" mass="36424">MYIDLHVHLRGTVRPARARQLARQAGREFDEGLLDEGGAFKWHDFSSFLKTYDRVASLVQDAATLEEVAYGYLKESAELGAIYVELMLSPPDLMRQGVPFHDQISALNSAWERSRSDFGIESRLIVTCVRHSGPDAAMEAARLVAENQHPYIAGFGLTGDERQYDINVFAPAFRVAKDAGLRLTAHAGEHMPASTIVEAVEVLGLHRVGHGVRAVEDKSVVSYLARNRIGLEICISSNLALNLYRNLEEHPIRRLRDGGCLTALGSDDPAFFSSSPTNEYALAAAACSLDMEGLKRISSEAADMSFCDQETKKRLHEKIAIAEGGGIEPACH</sequence>
<reference evidence="8" key="1">
    <citation type="submission" date="2016-10" db="EMBL/GenBank/DDBJ databases">
        <authorList>
            <person name="Varghese N."/>
            <person name="Submissions S."/>
        </authorList>
    </citation>
    <scope>NUCLEOTIDE SEQUENCE [LARGE SCALE GENOMIC DNA]</scope>
    <source>
        <strain evidence="8">BL36</strain>
    </source>
</reference>
<dbReference type="GO" id="GO:0046872">
    <property type="term" value="F:metal ion binding"/>
    <property type="evidence" value="ECO:0007669"/>
    <property type="project" value="UniProtKB-KW"/>
</dbReference>
<evidence type="ECO:0000256" key="4">
    <source>
        <dbReference type="ARBA" id="ARBA00022801"/>
    </source>
</evidence>
<evidence type="ECO:0000256" key="2">
    <source>
        <dbReference type="ARBA" id="ARBA00006676"/>
    </source>
</evidence>
<dbReference type="RefSeq" id="WP_092043995.1">
    <property type="nucleotide sequence ID" value="NZ_FOTK01000026.1"/>
</dbReference>
<dbReference type="Pfam" id="PF00962">
    <property type="entry name" value="A_deaminase"/>
    <property type="match status" value="1"/>
</dbReference>
<keyword evidence="3" id="KW-0479">Metal-binding</keyword>
<feature type="domain" description="Adenosine deaminase" evidence="6">
    <location>
        <begin position="4"/>
        <end position="320"/>
    </location>
</feature>